<evidence type="ECO:0000313" key="2">
    <source>
        <dbReference type="Proteomes" id="UP000241118"/>
    </source>
</evidence>
<dbReference type="EMBL" id="PYAX01000002">
    <property type="protein sequence ID" value="PSL57410.1"/>
    <property type="molecule type" value="Genomic_DNA"/>
</dbReference>
<evidence type="ECO:0000313" key="1">
    <source>
        <dbReference type="EMBL" id="PSL57410.1"/>
    </source>
</evidence>
<dbReference type="RefSeq" id="WP_219910608.1">
    <property type="nucleotide sequence ID" value="NZ_PYAX01000002.1"/>
</dbReference>
<dbReference type="AlphaFoldDB" id="A0A2P8IG34"/>
<comment type="caution">
    <text evidence="1">The sequence shown here is derived from an EMBL/GenBank/DDBJ whole genome shotgun (WGS) entry which is preliminary data.</text>
</comment>
<gene>
    <name evidence="1" type="ORF">B0I31_102388</name>
</gene>
<protein>
    <submittedName>
        <fullName evidence="1">Uncharacterized protein</fullName>
    </submittedName>
</protein>
<accession>A0A2P8IG34</accession>
<keyword evidence="2" id="KW-1185">Reference proteome</keyword>
<reference evidence="1 2" key="1">
    <citation type="submission" date="2018-03" db="EMBL/GenBank/DDBJ databases">
        <title>Genomic Encyclopedia of Type Strains, Phase III (KMG-III): the genomes of soil and plant-associated and newly described type strains.</title>
        <authorList>
            <person name="Whitman W."/>
        </authorList>
    </citation>
    <scope>NUCLEOTIDE SEQUENCE [LARGE SCALE GENOMIC DNA]</scope>
    <source>
        <strain evidence="1 2">CGMCC 4.7097</strain>
    </source>
</reference>
<name>A0A2P8IG34_SACCR</name>
<sequence length="63" mass="6517">MRLHPLSVVLAVAVDGVLAGITGALFAVPLVLAARSFLTDPSTDARLRHAVTPRRTCAVGHTG</sequence>
<organism evidence="1 2">
    <name type="scientific">Saccharothrix carnea</name>
    <dbReference type="NCBI Taxonomy" id="1280637"/>
    <lineage>
        <taxon>Bacteria</taxon>
        <taxon>Bacillati</taxon>
        <taxon>Actinomycetota</taxon>
        <taxon>Actinomycetes</taxon>
        <taxon>Pseudonocardiales</taxon>
        <taxon>Pseudonocardiaceae</taxon>
        <taxon>Saccharothrix</taxon>
    </lineage>
</organism>
<proteinExistence type="predicted"/>
<dbReference type="Proteomes" id="UP000241118">
    <property type="component" value="Unassembled WGS sequence"/>
</dbReference>